<evidence type="ECO:0000313" key="2">
    <source>
        <dbReference type="EMBL" id="MBK7674798.1"/>
    </source>
</evidence>
<organism evidence="2 3">
    <name type="scientific">Candidatus Accumulibacter proximus</name>
    <dbReference type="NCBI Taxonomy" id="2954385"/>
    <lineage>
        <taxon>Bacteria</taxon>
        <taxon>Pseudomonadati</taxon>
        <taxon>Pseudomonadota</taxon>
        <taxon>Betaproteobacteria</taxon>
        <taxon>Candidatus Accumulibacter</taxon>
    </lineage>
</organism>
<evidence type="ECO:0000256" key="1">
    <source>
        <dbReference type="SAM" id="MobiDB-lite"/>
    </source>
</evidence>
<comment type="caution">
    <text evidence="2">The sequence shown here is derived from an EMBL/GenBank/DDBJ whole genome shotgun (WGS) entry which is preliminary data.</text>
</comment>
<dbReference type="EMBL" id="JADJMH010000005">
    <property type="protein sequence ID" value="MBK7674798.1"/>
    <property type="molecule type" value="Genomic_DNA"/>
</dbReference>
<protein>
    <submittedName>
        <fullName evidence="2">Uncharacterized protein</fullName>
    </submittedName>
</protein>
<dbReference type="Proteomes" id="UP000697998">
    <property type="component" value="Unassembled WGS sequence"/>
</dbReference>
<gene>
    <name evidence="2" type="ORF">IPJ27_08495</name>
</gene>
<accession>A0A935UGU2</accession>
<name>A0A935UGU2_9PROT</name>
<evidence type="ECO:0000313" key="3">
    <source>
        <dbReference type="Proteomes" id="UP000697998"/>
    </source>
</evidence>
<proteinExistence type="predicted"/>
<sequence>MSTVILDLAAYAFKNPLALFSRDARAASLMLAGAAWNSAVGDQVSCEQFRRQLAEADAKGSVPWTKLRANSAAELIALLVEFKKERHPDDYRRIVSLDLKPDGVVRAIWQEPEPASAGAAAATPISGKQSGVRPTGPRVPTAVPTSPPLPVVAEVTTPQTVSAGNATSARKVPRRQPIADKLLRAMKRYSRDKVVDLAAVISGGRNAEDLQRTIVSQEALARLHSAHAPYVYAQNVVSVLSEQLTGLKEMNSLARLIEEAEEECMPGGPPMSPLTSSYFTCWAFFDACVGIGKETIGSVGIAVASAFGMHSELLRVIGLMQQSRMGIYVHQGLDKDAVLLRELVTGRSVRAISPAGYMGQKGELWYVRVLPPPSPAMREHVAFTTPYLLLKANEYEWQSYFRRTLPDASQEARIEAYERHMKYGPSRKYWNEFVTEAYVNFRSDVIYLTGLPDIPESLPHSSANRDLWR</sequence>
<feature type="region of interest" description="Disordered" evidence="1">
    <location>
        <begin position="116"/>
        <end position="150"/>
    </location>
</feature>
<reference evidence="2 3" key="1">
    <citation type="submission" date="2020-10" db="EMBL/GenBank/DDBJ databases">
        <title>Connecting structure to function with the recovery of over 1000 high-quality activated sludge metagenome-assembled genomes encoding full-length rRNA genes using long-read sequencing.</title>
        <authorList>
            <person name="Singleton C.M."/>
            <person name="Petriglieri F."/>
            <person name="Kristensen J.M."/>
            <person name="Kirkegaard R.H."/>
            <person name="Michaelsen T.Y."/>
            <person name="Andersen M.H."/>
            <person name="Karst S.M."/>
            <person name="Dueholm M.S."/>
            <person name="Nielsen P.H."/>
            <person name="Albertsen M."/>
        </authorList>
    </citation>
    <scope>NUCLEOTIDE SEQUENCE [LARGE SCALE GENOMIC DNA]</scope>
    <source>
        <strain evidence="2">EsbW_18-Q3-R4-48_BATAC.285</strain>
    </source>
</reference>
<dbReference type="AlphaFoldDB" id="A0A935UGU2"/>